<dbReference type="InterPro" id="IPR039356">
    <property type="entry name" value="YfbR/HDDC2"/>
</dbReference>
<dbReference type="Gene3D" id="1.10.3210.10">
    <property type="entry name" value="Hypothetical protein af1432"/>
    <property type="match status" value="1"/>
</dbReference>
<feature type="non-terminal residue" evidence="17">
    <location>
        <position position="1"/>
    </location>
</feature>
<comment type="cofactor">
    <cofactor evidence="3">
        <name>Co(2+)</name>
        <dbReference type="ChEBI" id="CHEBI:48828"/>
    </cofactor>
</comment>
<dbReference type="SMART" id="SM00471">
    <property type="entry name" value="HDc"/>
    <property type="match status" value="1"/>
</dbReference>
<protein>
    <recommendedName>
        <fullName evidence="9">5'-deoxynucleotidase HDDC2</fullName>
        <ecNumber evidence="8">3.1.3.89</ecNumber>
    </recommendedName>
    <alternativeName>
        <fullName evidence="13">HD domain-containing protein 2</fullName>
    </alternativeName>
</protein>
<evidence type="ECO:0000313" key="17">
    <source>
        <dbReference type="EMBL" id="JAQ11027.1"/>
    </source>
</evidence>
<reference evidence="17" key="1">
    <citation type="journal article" date="2016" name="Gigascience">
        <title>De novo construction of an expanded transcriptome assembly for the western tarnished plant bug, Lygus hesperus.</title>
        <authorList>
            <person name="Tassone E.E."/>
            <person name="Geib S.M."/>
            <person name="Hall B."/>
            <person name="Fabrick J.A."/>
            <person name="Brent C.S."/>
            <person name="Hull J.J."/>
        </authorList>
    </citation>
    <scope>NUCLEOTIDE SEQUENCE</scope>
</reference>
<comment type="subunit">
    <text evidence="7">Homodimer.</text>
</comment>
<dbReference type="EMBL" id="GDHC01007602">
    <property type="protein sequence ID" value="JAQ11027.1"/>
    <property type="molecule type" value="Transcribed_RNA"/>
</dbReference>
<dbReference type="GO" id="GO:0046872">
    <property type="term" value="F:metal ion binding"/>
    <property type="evidence" value="ECO:0007669"/>
    <property type="project" value="UniProtKB-KW"/>
</dbReference>
<evidence type="ECO:0000256" key="1">
    <source>
        <dbReference type="ARBA" id="ARBA00001638"/>
    </source>
</evidence>
<comment type="catalytic activity">
    <reaction evidence="1">
        <text>a 2'-deoxyribonucleoside 5'-phosphate + H2O = a 2'-deoxyribonucleoside + phosphate</text>
        <dbReference type="Rhea" id="RHEA:36167"/>
        <dbReference type="ChEBI" id="CHEBI:15377"/>
        <dbReference type="ChEBI" id="CHEBI:18274"/>
        <dbReference type="ChEBI" id="CHEBI:43474"/>
        <dbReference type="ChEBI" id="CHEBI:65317"/>
        <dbReference type="EC" id="3.1.3.89"/>
    </reaction>
</comment>
<dbReference type="GO" id="GO:0005737">
    <property type="term" value="C:cytoplasm"/>
    <property type="evidence" value="ECO:0007669"/>
    <property type="project" value="TreeGrafter"/>
</dbReference>
<keyword evidence="12" id="KW-0460">Magnesium</keyword>
<feature type="compositionally biased region" description="Basic and acidic residues" evidence="14">
    <location>
        <begin position="290"/>
        <end position="303"/>
    </location>
</feature>
<keyword evidence="11" id="KW-0378">Hydrolase</keyword>
<dbReference type="SUPFAM" id="SSF109604">
    <property type="entry name" value="HD-domain/PDEase-like"/>
    <property type="match status" value="1"/>
</dbReference>
<evidence type="ECO:0000256" key="10">
    <source>
        <dbReference type="ARBA" id="ARBA00022723"/>
    </source>
</evidence>
<evidence type="ECO:0000256" key="15">
    <source>
        <dbReference type="SAM" id="SignalP"/>
    </source>
</evidence>
<comment type="cofactor">
    <cofactor evidence="2">
        <name>Mn(2+)</name>
        <dbReference type="ChEBI" id="CHEBI:29035"/>
    </cofactor>
</comment>
<evidence type="ECO:0000256" key="12">
    <source>
        <dbReference type="ARBA" id="ARBA00022842"/>
    </source>
</evidence>
<evidence type="ECO:0000256" key="14">
    <source>
        <dbReference type="SAM" id="MobiDB-lite"/>
    </source>
</evidence>
<feature type="domain" description="HD/PDEase" evidence="16">
    <location>
        <begin position="73"/>
        <end position="189"/>
    </location>
</feature>
<evidence type="ECO:0000256" key="6">
    <source>
        <dbReference type="ARBA" id="ARBA00009999"/>
    </source>
</evidence>
<evidence type="ECO:0000256" key="7">
    <source>
        <dbReference type="ARBA" id="ARBA00011738"/>
    </source>
</evidence>
<accession>A0A146LWH2</accession>
<organism evidence="17">
    <name type="scientific">Lygus hesperus</name>
    <name type="common">Western plant bug</name>
    <dbReference type="NCBI Taxonomy" id="30085"/>
    <lineage>
        <taxon>Eukaryota</taxon>
        <taxon>Metazoa</taxon>
        <taxon>Ecdysozoa</taxon>
        <taxon>Arthropoda</taxon>
        <taxon>Hexapoda</taxon>
        <taxon>Insecta</taxon>
        <taxon>Pterygota</taxon>
        <taxon>Neoptera</taxon>
        <taxon>Paraneoptera</taxon>
        <taxon>Hemiptera</taxon>
        <taxon>Heteroptera</taxon>
        <taxon>Panheteroptera</taxon>
        <taxon>Cimicomorpha</taxon>
        <taxon>Miridae</taxon>
        <taxon>Mirini</taxon>
        <taxon>Lygus</taxon>
    </lineage>
</organism>
<gene>
    <name evidence="17" type="primary">hddc2_4</name>
    <name evidence="17" type="ORF">g.64914</name>
</gene>
<sequence length="303" mass="34579">ITWWCSWLGMRGLFVFGVKSLLTVCNCGTRVVPKRQLCSRAMDSTQNFLQFLKLVGNLKHLPRTGWVMRGVKDPETVASHMYRMAMMSYAIHPSETNMDMTKVLKMALVHDLAESLVGDITPYDGVSRKRKRQMETDAMVKIAKLLGRNKTEVVMLFKEYENQKSAEARFVKQLDSLDMRLQAFEYEKKEGMPGKYQEFIDSTEGKFTHPDIMALVQEIDRERAMFADANGVGDGDILLDEDVVKIDEEEDASRREMKLKVESGVVTSKDEVEKKEKESLPEAEPIIQLDGKKLSESPDKSNH</sequence>
<keyword evidence="10" id="KW-0479">Metal-binding</keyword>
<evidence type="ECO:0000256" key="9">
    <source>
        <dbReference type="ARBA" id="ARBA00015933"/>
    </source>
</evidence>
<dbReference type="Pfam" id="PF13023">
    <property type="entry name" value="HD_3"/>
    <property type="match status" value="1"/>
</dbReference>
<evidence type="ECO:0000256" key="5">
    <source>
        <dbReference type="ARBA" id="ARBA00004074"/>
    </source>
</evidence>
<dbReference type="EC" id="3.1.3.89" evidence="8"/>
<comment type="cofactor">
    <cofactor evidence="4">
        <name>Mg(2+)</name>
        <dbReference type="ChEBI" id="CHEBI:18420"/>
    </cofactor>
</comment>
<evidence type="ECO:0000259" key="16">
    <source>
        <dbReference type="SMART" id="SM00471"/>
    </source>
</evidence>
<dbReference type="GO" id="GO:0009159">
    <property type="term" value="P:deoxyribonucleoside monophosphate catabolic process"/>
    <property type="evidence" value="ECO:0007669"/>
    <property type="project" value="UniProtKB-ARBA"/>
</dbReference>
<comment type="function">
    <text evidence="5">Catalyzes the dephosphorylation of the nucleoside 5'-monophosphates deoxyadenosine monophosphate (dAMP), deoxycytidine monophosphate (dCMP), deoxyguanosine monophosphate (dGMP) and deoxythymidine monophosphate (dTMP).</text>
</comment>
<evidence type="ECO:0000256" key="4">
    <source>
        <dbReference type="ARBA" id="ARBA00001946"/>
    </source>
</evidence>
<dbReference type="InterPro" id="IPR003607">
    <property type="entry name" value="HD/PDEase_dom"/>
</dbReference>
<dbReference type="PANTHER" id="PTHR11845:SF13">
    <property type="entry name" value="5'-DEOXYNUCLEOTIDASE HDDC2"/>
    <property type="match status" value="1"/>
</dbReference>
<evidence type="ECO:0000256" key="2">
    <source>
        <dbReference type="ARBA" id="ARBA00001936"/>
    </source>
</evidence>
<feature type="signal peptide" evidence="15">
    <location>
        <begin position="1"/>
        <end position="20"/>
    </location>
</feature>
<proteinExistence type="inferred from homology"/>
<keyword evidence="15" id="KW-0732">Signal</keyword>
<feature type="chain" id="PRO_5007527436" description="5'-deoxynucleotidase HDDC2" evidence="15">
    <location>
        <begin position="21"/>
        <end position="303"/>
    </location>
</feature>
<evidence type="ECO:0000256" key="13">
    <source>
        <dbReference type="ARBA" id="ARBA00032735"/>
    </source>
</evidence>
<feature type="compositionally biased region" description="Basic and acidic residues" evidence="14">
    <location>
        <begin position="268"/>
        <end position="280"/>
    </location>
</feature>
<dbReference type="PANTHER" id="PTHR11845">
    <property type="entry name" value="5'-DEOXYNUCLEOTIDASE HDDC2"/>
    <property type="match status" value="1"/>
</dbReference>
<evidence type="ECO:0000256" key="8">
    <source>
        <dbReference type="ARBA" id="ARBA00012964"/>
    </source>
</evidence>
<evidence type="ECO:0000256" key="11">
    <source>
        <dbReference type="ARBA" id="ARBA00022801"/>
    </source>
</evidence>
<dbReference type="InterPro" id="IPR006674">
    <property type="entry name" value="HD_domain"/>
</dbReference>
<name>A0A146LWH2_LYGHE</name>
<dbReference type="GO" id="GO:0002953">
    <property type="term" value="F:5'-deoxynucleotidase activity"/>
    <property type="evidence" value="ECO:0007669"/>
    <property type="project" value="UniProtKB-EC"/>
</dbReference>
<evidence type="ECO:0000256" key="3">
    <source>
        <dbReference type="ARBA" id="ARBA00001941"/>
    </source>
</evidence>
<comment type="similarity">
    <text evidence="6">Belongs to the HDDC2 family.</text>
</comment>
<feature type="region of interest" description="Disordered" evidence="14">
    <location>
        <begin position="263"/>
        <end position="303"/>
    </location>
</feature>
<dbReference type="FunFam" id="1.10.3210.10:FF:000011">
    <property type="entry name" value="HD domain-containing protein 2"/>
    <property type="match status" value="1"/>
</dbReference>
<dbReference type="AlphaFoldDB" id="A0A146LWH2"/>